<proteinExistence type="predicted"/>
<dbReference type="Pfam" id="PF00395">
    <property type="entry name" value="SLH"/>
    <property type="match status" value="3"/>
</dbReference>
<sequence>MHIKSNSYIRLFSLLFLCLLALSITFQSFAAAWDPYLQYIPAAVPVTKSHLRGAWISTVANLDWPSSKTRAIADTNLRIQKSKEELIKLLDKAAALNMNAVFLQVRSTGDALYKSSLAPWSRYLTGTFGKDPGFDPLQFAIDEAHKRNMELHAWFNPYRISMDTGDATKASLNIPKSVYKEHPDWIRTASNRFVLDPGIPEARKWVEDCVMEVVRNYDIDGVHFDDYFYYEEVNNEMGDDSTYQKYNNGQFAKKADWRRNNTYLLIKELSARIRAEKPWVKFGISPSAIWRNKKDDPAGSNTNSSYTNYDKCYADTKKWVDEELIDYICPQIYFTYANPAAPYGELASWWSNAVKGKNVHLYIGQALYRINEGNSTNDRDFSTDNGVPEMTRQIKYNTAKPEIQGSVMFRMNHFFESPMQAVVSALQKDLWSTKVLVPAMPWKGGRAPAVPENGTITSSSGGIRLTWTDNDAATVYYAIYRYSNTETIDINSNESARKLIATVRRKTAGLQQFTDTAGTGLNGAVYVVTALDRLHNQSQGLKLSNGSKYFSDVGQNVYWAVDSIDYLYEKGIVSGVGQNNFMPAANSKRGDFILMLVKTAGLQAQFSSNFTDVPANSYYYNAIGTARELGLTAGTGNGYFDPKSGITRQDLLVQVYKAAQVSGIPLQPADGSQLAAFSDSSQISGYAAEAMAVMVKNGIISGSGNRLNPRAQATRAEIAVILSKLLQKLN</sequence>
<evidence type="ECO:0000256" key="4">
    <source>
        <dbReference type="SAM" id="SignalP"/>
    </source>
</evidence>
<evidence type="ECO:0000256" key="3">
    <source>
        <dbReference type="SAM" id="Coils"/>
    </source>
</evidence>
<dbReference type="Proteomes" id="UP000014155">
    <property type="component" value="Unassembled WGS sequence"/>
</dbReference>
<dbReference type="EMBL" id="AORV01000035">
    <property type="protein sequence ID" value="EMS71631.1"/>
    <property type="molecule type" value="Genomic_DNA"/>
</dbReference>
<feature type="signal peptide" evidence="4">
    <location>
        <begin position="1"/>
        <end position="30"/>
    </location>
</feature>
<keyword evidence="7" id="KW-1185">Reference proteome</keyword>
<dbReference type="InterPro" id="IPR017853">
    <property type="entry name" value="GH"/>
</dbReference>
<feature type="domain" description="SLH" evidence="5">
    <location>
        <begin position="674"/>
        <end position="730"/>
    </location>
</feature>
<feature type="domain" description="SLH" evidence="5">
    <location>
        <begin position="606"/>
        <end position="669"/>
    </location>
</feature>
<dbReference type="AlphaFoldDB" id="S0FMQ3"/>
<feature type="domain" description="SLH" evidence="5">
    <location>
        <begin position="547"/>
        <end position="605"/>
    </location>
</feature>
<feature type="chain" id="PRO_5039624667" description="SLH domain-containing protein" evidence="4">
    <location>
        <begin position="31"/>
        <end position="730"/>
    </location>
</feature>
<evidence type="ECO:0000256" key="1">
    <source>
        <dbReference type="ARBA" id="ARBA00022729"/>
    </source>
</evidence>
<protein>
    <recommendedName>
        <fullName evidence="5">SLH domain-containing protein</fullName>
    </recommendedName>
</protein>
<reference evidence="6 7" key="1">
    <citation type="journal article" date="2013" name="Genome Announc.">
        <title>Draft Genome Sequence of the Cellulolytic, Mesophilic, Anaerobic Bacterium Clostridium termitidis Strain CT1112 (DSM 5398).</title>
        <authorList>
            <person name="Lal S."/>
            <person name="Ramachandran U."/>
            <person name="Zhang X."/>
            <person name="Munir R."/>
            <person name="Sparling R."/>
            <person name="Levin D.B."/>
        </authorList>
    </citation>
    <scope>NUCLEOTIDE SEQUENCE [LARGE SCALE GENOMIC DNA]</scope>
    <source>
        <strain evidence="6 7">CT1112</strain>
    </source>
</reference>
<dbReference type="InterPro" id="IPR013783">
    <property type="entry name" value="Ig-like_fold"/>
</dbReference>
<keyword evidence="2" id="KW-0677">Repeat</keyword>
<dbReference type="Gene3D" id="2.60.40.10">
    <property type="entry name" value="Immunoglobulins"/>
    <property type="match status" value="1"/>
</dbReference>
<accession>S0FMQ3</accession>
<evidence type="ECO:0000313" key="6">
    <source>
        <dbReference type="EMBL" id="EMS71631.1"/>
    </source>
</evidence>
<evidence type="ECO:0000259" key="5">
    <source>
        <dbReference type="PROSITE" id="PS51272"/>
    </source>
</evidence>
<dbReference type="PANTHER" id="PTHR43405">
    <property type="entry name" value="GLYCOSYL HYDROLASE DIGH"/>
    <property type="match status" value="1"/>
</dbReference>
<feature type="coiled-coil region" evidence="3">
    <location>
        <begin position="72"/>
        <end position="99"/>
    </location>
</feature>
<keyword evidence="3" id="KW-0175">Coiled coil</keyword>
<dbReference type="PATRIC" id="fig|1195236.3.peg.2791"/>
<dbReference type="InterPro" id="IPR001119">
    <property type="entry name" value="SLH_dom"/>
</dbReference>
<dbReference type="eggNOG" id="COG1649">
    <property type="taxonomic scope" value="Bacteria"/>
</dbReference>
<gene>
    <name evidence="6" type="ORF">CTER_2476</name>
</gene>
<name>S0FMQ3_RUMCE</name>
<dbReference type="InterPro" id="IPR052177">
    <property type="entry name" value="Divisome_Glycosyl_Hydrolase"/>
</dbReference>
<evidence type="ECO:0000256" key="2">
    <source>
        <dbReference type="ARBA" id="ARBA00022737"/>
    </source>
</evidence>
<organism evidence="6 7">
    <name type="scientific">Ruminiclostridium cellobioparum subsp. termitidis CT1112</name>
    <dbReference type="NCBI Taxonomy" id="1195236"/>
    <lineage>
        <taxon>Bacteria</taxon>
        <taxon>Bacillati</taxon>
        <taxon>Bacillota</taxon>
        <taxon>Clostridia</taxon>
        <taxon>Eubacteriales</taxon>
        <taxon>Oscillospiraceae</taxon>
        <taxon>Ruminiclostridium</taxon>
    </lineage>
</organism>
<comment type="caution">
    <text evidence="6">The sequence shown here is derived from an EMBL/GenBank/DDBJ whole genome shotgun (WGS) entry which is preliminary data.</text>
</comment>
<dbReference type="Pfam" id="PF02638">
    <property type="entry name" value="GHL10"/>
    <property type="match status" value="1"/>
</dbReference>
<evidence type="ECO:0000313" key="7">
    <source>
        <dbReference type="Proteomes" id="UP000014155"/>
    </source>
</evidence>
<dbReference type="RefSeq" id="WP_004625966.1">
    <property type="nucleotide sequence ID" value="NZ_AORV01000035.1"/>
</dbReference>
<dbReference type="PROSITE" id="PS51272">
    <property type="entry name" value="SLH"/>
    <property type="match status" value="3"/>
</dbReference>
<dbReference type="SUPFAM" id="SSF51445">
    <property type="entry name" value="(Trans)glycosidases"/>
    <property type="match status" value="1"/>
</dbReference>
<keyword evidence="1 4" id="KW-0732">Signal</keyword>
<dbReference type="InterPro" id="IPR003790">
    <property type="entry name" value="GHL10"/>
</dbReference>
<dbReference type="PANTHER" id="PTHR43405:SF1">
    <property type="entry name" value="GLYCOSYL HYDROLASE DIGH"/>
    <property type="match status" value="1"/>
</dbReference>
<dbReference type="Gene3D" id="3.20.20.80">
    <property type="entry name" value="Glycosidases"/>
    <property type="match status" value="1"/>
</dbReference>